<keyword evidence="3" id="KW-0862">Zinc</keyword>
<sequence>MNERASGLVEWRSHSRLRGKPQSHANDARGGISRRNFPCAFFFLSGVFSNRPSIGKEFIGRPPLILHTHSHISLRQHPGDAMTGSEGGICAGCQGPGHLQCKDCLLVLYCGAKCQKAHWSRHRADCRSKLSKESWKPKWEVQDRMPAFISNSPTVPFGTAFKYLWGNVPAIDVLKLEHNEASGDLRNVVKTITALPPEYDKPLSFVLNDSESQVVARNVILLLLCLTTTDTAETVDCMLHMWYSACIKQSHLDLLQKRIRPVLQEICNEVTAQENKKIVDRVCHFGQCSLRLVLTKEQWLGILAHCDVPDDLTAIKARKIRSAVTMAPSRQDFRDRALLLKPPKHRLSSHRFREHGILVPFGHSHAPFTVPNPTIFRNREWPLMDSADPMSGWSLREVLKTGQGAATNDTYGKLYHYVKAELTGFCQRLASSPVTFELFNTQTEFLCEHVSKGEFARVEVANISDADYLGMPGTALFLGPLLQSRNDNPNATLITLFMNFEADMSLMDQIKSMVGDYATLVKYLPQDAPSRNRYDAKSVKRSSASALVRSHDWFFERSANMPMFQSMHRLTSDRYLHLYGLREVIVLLGLHMKKNNTIVEEWPMGLKSHPDAPGAKEDFDLLLASGHTGCERYVESARIEEPRAAKEMAPLPDLGHHEGEPSLDVAEVGPGNFRWSEVVLAALVLGGLLVLYWGLRL</sequence>
<feature type="region of interest" description="Disordered" evidence="5">
    <location>
        <begin position="1"/>
        <end position="30"/>
    </location>
</feature>
<comment type="caution">
    <text evidence="8">The sequence shown here is derived from an EMBL/GenBank/DDBJ whole genome shotgun (WGS) entry which is preliminary data.</text>
</comment>
<organism evidence="8 9">
    <name type="scientific">Teratosphaeria destructans</name>
    <dbReference type="NCBI Taxonomy" id="418781"/>
    <lineage>
        <taxon>Eukaryota</taxon>
        <taxon>Fungi</taxon>
        <taxon>Dikarya</taxon>
        <taxon>Ascomycota</taxon>
        <taxon>Pezizomycotina</taxon>
        <taxon>Dothideomycetes</taxon>
        <taxon>Dothideomycetidae</taxon>
        <taxon>Mycosphaerellales</taxon>
        <taxon>Teratosphaeriaceae</taxon>
        <taxon>Teratosphaeria</taxon>
    </lineage>
</organism>
<gene>
    <name evidence="8" type="ORF">Tdes44962_MAKER01543</name>
</gene>
<dbReference type="PROSITE" id="PS50865">
    <property type="entry name" value="ZF_MYND_2"/>
    <property type="match status" value="1"/>
</dbReference>
<dbReference type="SUPFAM" id="SSF144232">
    <property type="entry name" value="HIT/MYND zinc finger-like"/>
    <property type="match status" value="1"/>
</dbReference>
<proteinExistence type="predicted"/>
<reference evidence="8 9" key="2">
    <citation type="journal article" date="2021" name="Curr. Genet.">
        <title>Genetic response to nitrogen starvation in the aggressive Eucalyptus foliar pathogen Teratosphaeria destructans.</title>
        <authorList>
            <person name="Havenga M."/>
            <person name="Wingfield B.D."/>
            <person name="Wingfield M.J."/>
            <person name="Dreyer L.L."/>
            <person name="Roets F."/>
            <person name="Aylward J."/>
        </authorList>
    </citation>
    <scope>NUCLEOTIDE SEQUENCE [LARGE SCALE GENOMIC DNA]</scope>
    <source>
        <strain evidence="8">CMW44962</strain>
    </source>
</reference>
<dbReference type="Proteomes" id="UP001138500">
    <property type="component" value="Unassembled WGS sequence"/>
</dbReference>
<feature type="domain" description="MYND-type" evidence="7">
    <location>
        <begin position="90"/>
        <end position="126"/>
    </location>
</feature>
<dbReference type="InterPro" id="IPR002893">
    <property type="entry name" value="Znf_MYND"/>
</dbReference>
<evidence type="ECO:0000313" key="8">
    <source>
        <dbReference type="EMBL" id="KAH9842165.1"/>
    </source>
</evidence>
<name>A0A9W7W5H2_9PEZI</name>
<evidence type="ECO:0000259" key="7">
    <source>
        <dbReference type="PROSITE" id="PS50865"/>
    </source>
</evidence>
<keyword evidence="6" id="KW-0472">Membrane</keyword>
<evidence type="ECO:0000256" key="1">
    <source>
        <dbReference type="ARBA" id="ARBA00022723"/>
    </source>
</evidence>
<accession>A0A9W7W5H2</accession>
<keyword evidence="6" id="KW-0812">Transmembrane</keyword>
<dbReference type="AlphaFoldDB" id="A0A9W7W5H2"/>
<evidence type="ECO:0000256" key="4">
    <source>
        <dbReference type="PROSITE-ProRule" id="PRU00134"/>
    </source>
</evidence>
<evidence type="ECO:0000313" key="9">
    <source>
        <dbReference type="Proteomes" id="UP001138500"/>
    </source>
</evidence>
<keyword evidence="9" id="KW-1185">Reference proteome</keyword>
<evidence type="ECO:0000256" key="5">
    <source>
        <dbReference type="SAM" id="MobiDB-lite"/>
    </source>
</evidence>
<evidence type="ECO:0000256" key="6">
    <source>
        <dbReference type="SAM" id="Phobius"/>
    </source>
</evidence>
<dbReference type="PROSITE" id="PS01360">
    <property type="entry name" value="ZF_MYND_1"/>
    <property type="match status" value="1"/>
</dbReference>
<keyword evidence="1" id="KW-0479">Metal-binding</keyword>
<dbReference type="Pfam" id="PF01753">
    <property type="entry name" value="zf-MYND"/>
    <property type="match status" value="1"/>
</dbReference>
<dbReference type="Gene3D" id="6.10.140.2220">
    <property type="match status" value="1"/>
</dbReference>
<protein>
    <recommendedName>
        <fullName evidence="7">MYND-type domain-containing protein</fullName>
    </recommendedName>
</protein>
<dbReference type="Pfam" id="PF14737">
    <property type="entry name" value="DUF4470"/>
    <property type="match status" value="1"/>
</dbReference>
<keyword evidence="2 4" id="KW-0863">Zinc-finger</keyword>
<dbReference type="OrthoDB" id="5282002at2759"/>
<feature type="transmembrane region" description="Helical" evidence="6">
    <location>
        <begin position="678"/>
        <end position="695"/>
    </location>
</feature>
<dbReference type="EMBL" id="RIBY02000446">
    <property type="protein sequence ID" value="KAH9842165.1"/>
    <property type="molecule type" value="Genomic_DNA"/>
</dbReference>
<keyword evidence="6" id="KW-1133">Transmembrane helix</keyword>
<dbReference type="GO" id="GO:0008270">
    <property type="term" value="F:zinc ion binding"/>
    <property type="evidence" value="ECO:0007669"/>
    <property type="project" value="UniProtKB-KW"/>
</dbReference>
<dbReference type="InterPro" id="IPR027974">
    <property type="entry name" value="DUF4470"/>
</dbReference>
<evidence type="ECO:0000256" key="2">
    <source>
        <dbReference type="ARBA" id="ARBA00022771"/>
    </source>
</evidence>
<evidence type="ECO:0000256" key="3">
    <source>
        <dbReference type="ARBA" id="ARBA00022833"/>
    </source>
</evidence>
<reference evidence="8 9" key="1">
    <citation type="journal article" date="2018" name="IMA Fungus">
        <title>IMA Genome-F 10: Nine draft genome sequences of Claviceps purpurea s.lat., including C. arundinis, C. humidiphila, and C. cf. spartinae, pseudomolecules for the pitch canker pathogen Fusarium circinatum, draft genome of Davidsoniella eucalypti, Grosmannia galeiformis, Quambalaria eucalypti, and Teratosphaeria destructans.</title>
        <authorList>
            <person name="Wingfield B.D."/>
            <person name="Liu M."/>
            <person name="Nguyen H.D."/>
            <person name="Lane F.A."/>
            <person name="Morgan S.W."/>
            <person name="De Vos L."/>
            <person name="Wilken P.M."/>
            <person name="Duong T.A."/>
            <person name="Aylward J."/>
            <person name="Coetzee M.P."/>
            <person name="Dadej K."/>
            <person name="De Beer Z.W."/>
            <person name="Findlay W."/>
            <person name="Havenga M."/>
            <person name="Kolarik M."/>
            <person name="Menzies J.G."/>
            <person name="Naidoo K."/>
            <person name="Pochopski O."/>
            <person name="Shoukouhi P."/>
            <person name="Santana Q.C."/>
            <person name="Seifert K.A."/>
            <person name="Soal N."/>
            <person name="Steenkamp E.T."/>
            <person name="Tatham C.T."/>
            <person name="van der Nest M.A."/>
            <person name="Wingfield M.J."/>
        </authorList>
    </citation>
    <scope>NUCLEOTIDE SEQUENCE [LARGE SCALE GENOMIC DNA]</scope>
    <source>
        <strain evidence="8">CMW44962</strain>
    </source>
</reference>